<dbReference type="PROSITE" id="PS00211">
    <property type="entry name" value="ABC_TRANSPORTER_1"/>
    <property type="match status" value="1"/>
</dbReference>
<keyword evidence="1" id="KW-0813">Transport</keyword>
<evidence type="ECO:0000256" key="4">
    <source>
        <dbReference type="ARBA" id="ARBA00038388"/>
    </source>
</evidence>
<dbReference type="GO" id="GO:0005524">
    <property type="term" value="F:ATP binding"/>
    <property type="evidence" value="ECO:0007669"/>
    <property type="project" value="UniProtKB-KW"/>
</dbReference>
<dbReference type="PANTHER" id="PTHR24220:SF86">
    <property type="entry name" value="ABC TRANSPORTER ABCH.1"/>
    <property type="match status" value="1"/>
</dbReference>
<dbReference type="InterPro" id="IPR017871">
    <property type="entry name" value="ABC_transporter-like_CS"/>
</dbReference>
<dbReference type="InterPro" id="IPR017911">
    <property type="entry name" value="MacB-like_ATP-bd"/>
</dbReference>
<dbReference type="OrthoDB" id="9802264at2"/>
<dbReference type="GO" id="GO:0022857">
    <property type="term" value="F:transmembrane transporter activity"/>
    <property type="evidence" value="ECO:0007669"/>
    <property type="project" value="UniProtKB-ARBA"/>
</dbReference>
<reference evidence="7" key="1">
    <citation type="journal article" date="2018" name="Science">
        <title>A primordial and reversible TCA cycle in a facultatively chemolithoautotrophic thermophile.</title>
        <authorList>
            <person name="Nunoura T."/>
            <person name="Chikaraishi Y."/>
            <person name="Izaki R."/>
            <person name="Suwa T."/>
            <person name="Sato T."/>
            <person name="Harada T."/>
            <person name="Mori K."/>
            <person name="Kato Y."/>
            <person name="Miyazaki M."/>
            <person name="Shimamura S."/>
            <person name="Yanagawa K."/>
            <person name="Shuto A."/>
            <person name="Ohkouchi N."/>
            <person name="Fujita N."/>
            <person name="Takaki Y."/>
            <person name="Atomi H."/>
            <person name="Takai K."/>
        </authorList>
    </citation>
    <scope>NUCLEOTIDE SEQUENCE [LARGE SCALE GENOMIC DNA]</scope>
    <source>
        <strain evidence="7">DSM 17441 / JCM 13301 / NBRC 103674 / ABI70S6</strain>
    </source>
</reference>
<keyword evidence="7" id="KW-1185">Reference proteome</keyword>
<evidence type="ECO:0000259" key="5">
    <source>
        <dbReference type="PROSITE" id="PS50893"/>
    </source>
</evidence>
<dbReference type="KEGG" id="ttk:TST_1380"/>
<proteinExistence type="inferred from homology"/>
<evidence type="ECO:0000256" key="1">
    <source>
        <dbReference type="ARBA" id="ARBA00022448"/>
    </source>
</evidence>
<dbReference type="GO" id="GO:0016887">
    <property type="term" value="F:ATP hydrolysis activity"/>
    <property type="evidence" value="ECO:0007669"/>
    <property type="project" value="InterPro"/>
</dbReference>
<accession>A0A0S3QV21</accession>
<dbReference type="EMBL" id="AP013035">
    <property type="protein sequence ID" value="BAT72167.1"/>
    <property type="molecule type" value="Genomic_DNA"/>
</dbReference>
<gene>
    <name evidence="6" type="ORF">TST_1380</name>
</gene>
<dbReference type="PANTHER" id="PTHR24220">
    <property type="entry name" value="IMPORT ATP-BINDING PROTEIN"/>
    <property type="match status" value="1"/>
</dbReference>
<keyword evidence="3 6" id="KW-0067">ATP-binding</keyword>
<evidence type="ECO:0000313" key="7">
    <source>
        <dbReference type="Proteomes" id="UP000063234"/>
    </source>
</evidence>
<dbReference type="InterPro" id="IPR027417">
    <property type="entry name" value="P-loop_NTPase"/>
</dbReference>
<dbReference type="STRING" id="1298851.TST_1380"/>
<dbReference type="RefSeq" id="WP_068550155.1">
    <property type="nucleotide sequence ID" value="NZ_AP013035.1"/>
</dbReference>
<organism evidence="6 7">
    <name type="scientific">Thermosulfidibacter takaii (strain DSM 17441 / JCM 13301 / NBRC 103674 / ABI70S6)</name>
    <dbReference type="NCBI Taxonomy" id="1298851"/>
    <lineage>
        <taxon>Bacteria</taxon>
        <taxon>Pseudomonadati</taxon>
        <taxon>Thermosulfidibacterota</taxon>
        <taxon>Thermosulfidibacteria</taxon>
        <taxon>Thermosulfidibacterales</taxon>
        <taxon>Thermosulfidibacteraceae</taxon>
    </lineage>
</organism>
<dbReference type="Pfam" id="PF00005">
    <property type="entry name" value="ABC_tran"/>
    <property type="match status" value="1"/>
</dbReference>
<evidence type="ECO:0000256" key="3">
    <source>
        <dbReference type="ARBA" id="ARBA00022840"/>
    </source>
</evidence>
<dbReference type="AlphaFoldDB" id="A0A0S3QV21"/>
<dbReference type="PROSITE" id="PS50893">
    <property type="entry name" value="ABC_TRANSPORTER_2"/>
    <property type="match status" value="1"/>
</dbReference>
<dbReference type="Gene3D" id="3.40.50.300">
    <property type="entry name" value="P-loop containing nucleotide triphosphate hydrolases"/>
    <property type="match status" value="1"/>
</dbReference>
<evidence type="ECO:0000256" key="2">
    <source>
        <dbReference type="ARBA" id="ARBA00022741"/>
    </source>
</evidence>
<name>A0A0S3QV21_THET7</name>
<dbReference type="InterPro" id="IPR003593">
    <property type="entry name" value="AAA+_ATPase"/>
</dbReference>
<dbReference type="SMART" id="SM00382">
    <property type="entry name" value="AAA"/>
    <property type="match status" value="1"/>
</dbReference>
<comment type="similarity">
    <text evidence="4">Belongs to the ABC transporter superfamily. Macrolide exporter (TC 3.A.1.122) family.</text>
</comment>
<dbReference type="GO" id="GO:0005886">
    <property type="term" value="C:plasma membrane"/>
    <property type="evidence" value="ECO:0007669"/>
    <property type="project" value="TreeGrafter"/>
</dbReference>
<dbReference type="InterPro" id="IPR015854">
    <property type="entry name" value="ABC_transpr_LolD-like"/>
</dbReference>
<protein>
    <submittedName>
        <fullName evidence="6">ABC transport system ATP-binding protein</fullName>
    </submittedName>
</protein>
<dbReference type="FunFam" id="3.40.50.300:FF:000032">
    <property type="entry name" value="Export ABC transporter ATP-binding protein"/>
    <property type="match status" value="1"/>
</dbReference>
<dbReference type="GO" id="GO:0098796">
    <property type="term" value="C:membrane protein complex"/>
    <property type="evidence" value="ECO:0007669"/>
    <property type="project" value="UniProtKB-ARBA"/>
</dbReference>
<dbReference type="SUPFAM" id="SSF52540">
    <property type="entry name" value="P-loop containing nucleoside triphosphate hydrolases"/>
    <property type="match status" value="1"/>
</dbReference>
<sequence length="224" mass="25022">MVANVIDMKGIRKIYTMGAEKVEVLRGVDFVVKKGDFIAIMGPSGEGKSTLMNIMGCLDRPTEGKYLLEGVDVLQLGDKELSRLRNRKIGFIFQQFHLIPWATALENVLLPLVYRNGVKKEDIERAKKLLERLGLGHRMEFRPGELSGGQQQRVAIARALIGNPSIVLADEPTGNLDATSSEEVMRIFKELNEEGITIVMTTHDPETAKYAKQVKVIKNGRFVQ</sequence>
<keyword evidence="2" id="KW-0547">Nucleotide-binding</keyword>
<feature type="domain" description="ABC transporter" evidence="5">
    <location>
        <begin position="6"/>
        <end position="223"/>
    </location>
</feature>
<dbReference type="CDD" id="cd03255">
    <property type="entry name" value="ABC_MJ0796_LolCDE_FtsE"/>
    <property type="match status" value="1"/>
</dbReference>
<evidence type="ECO:0000313" key="6">
    <source>
        <dbReference type="EMBL" id="BAT72167.1"/>
    </source>
</evidence>
<dbReference type="InterPro" id="IPR003439">
    <property type="entry name" value="ABC_transporter-like_ATP-bd"/>
</dbReference>
<dbReference type="Proteomes" id="UP000063234">
    <property type="component" value="Chromosome"/>
</dbReference>